<sequence length="159" mass="18263">MFKKMNLLSVLFVSILILLTGCGGSSVAFKKGDKYKESDGYTFIEVTEDNEWKMHGKRDSTNEYALYKVEETEYKGGKYAVVSLSLKEQFGKSDPLHLISGAEKYLVAPTDNGMSIGRVDYNMNNHWEKFQKNFKEAEDKEAFLKEVAEKLNRKYEKTN</sequence>
<dbReference type="AlphaFoldDB" id="A0AB36SNH5"/>
<dbReference type="InterPro" id="IPR020257">
    <property type="entry name" value="DUF5512"/>
</dbReference>
<dbReference type="Pfam" id="PF17631">
    <property type="entry name" value="DUF5512"/>
    <property type="match status" value="1"/>
</dbReference>
<evidence type="ECO:0000313" key="1">
    <source>
        <dbReference type="EMBL" id="PEN55165.1"/>
    </source>
</evidence>
<proteinExistence type="predicted"/>
<name>A0AB36SNH5_9BACI</name>
<organism evidence="1 2">
    <name type="scientific">Bacillus toyonensis</name>
    <dbReference type="NCBI Taxonomy" id="155322"/>
    <lineage>
        <taxon>Bacteria</taxon>
        <taxon>Bacillati</taxon>
        <taxon>Bacillota</taxon>
        <taxon>Bacilli</taxon>
        <taxon>Bacillales</taxon>
        <taxon>Bacillaceae</taxon>
        <taxon>Bacillus</taxon>
        <taxon>Bacillus cereus group</taxon>
    </lineage>
</organism>
<evidence type="ECO:0000313" key="2">
    <source>
        <dbReference type="Proteomes" id="UP000220934"/>
    </source>
</evidence>
<dbReference type="RefSeq" id="WP_098060286.1">
    <property type="nucleotide sequence ID" value="NZ_JAOPQL010000026.1"/>
</dbReference>
<comment type="caution">
    <text evidence="1">The sequence shown here is derived from an EMBL/GenBank/DDBJ whole genome shotgun (WGS) entry which is preliminary data.</text>
</comment>
<protein>
    <recommendedName>
        <fullName evidence="3">Lipoprotein</fullName>
    </recommendedName>
</protein>
<dbReference type="EMBL" id="NUAJ01000009">
    <property type="protein sequence ID" value="PEN55165.1"/>
    <property type="molecule type" value="Genomic_DNA"/>
</dbReference>
<dbReference type="PROSITE" id="PS51257">
    <property type="entry name" value="PROKAR_LIPOPROTEIN"/>
    <property type="match status" value="1"/>
</dbReference>
<dbReference type="Proteomes" id="UP000220934">
    <property type="component" value="Unassembled WGS sequence"/>
</dbReference>
<gene>
    <name evidence="1" type="ORF">CN596_11340</name>
</gene>
<accession>A0AB36SNH5</accession>
<reference evidence="1 2" key="1">
    <citation type="submission" date="2017-09" db="EMBL/GenBank/DDBJ databases">
        <title>Large-scale bioinformatics analysis of Bacillus genomes uncovers conserved roles of natural products in bacterial physiology.</title>
        <authorList>
            <consortium name="Agbiome Team Llc"/>
            <person name="Bleich R.M."/>
            <person name="Kirk G.J."/>
            <person name="Santa Maria K.C."/>
            <person name="Allen S.E."/>
            <person name="Farag S."/>
            <person name="Shank E.A."/>
            <person name="Bowers A."/>
        </authorList>
    </citation>
    <scope>NUCLEOTIDE SEQUENCE [LARGE SCALE GENOMIC DNA]</scope>
    <source>
        <strain evidence="1 2">AFS027958</strain>
    </source>
</reference>
<evidence type="ECO:0008006" key="3">
    <source>
        <dbReference type="Google" id="ProtNLM"/>
    </source>
</evidence>